<comment type="caution">
    <text evidence="2">The sequence shown here is derived from an EMBL/GenBank/DDBJ whole genome shotgun (WGS) entry which is preliminary data.</text>
</comment>
<feature type="region of interest" description="Disordered" evidence="1">
    <location>
        <begin position="128"/>
        <end position="167"/>
    </location>
</feature>
<dbReference type="Proteomes" id="UP000193467">
    <property type="component" value="Unassembled WGS sequence"/>
</dbReference>
<keyword evidence="3" id="KW-1185">Reference proteome</keyword>
<evidence type="ECO:0000256" key="1">
    <source>
        <dbReference type="SAM" id="MobiDB-lite"/>
    </source>
</evidence>
<dbReference type="EMBL" id="MCGR01000031">
    <property type="protein sequence ID" value="ORY77661.1"/>
    <property type="molecule type" value="Genomic_DNA"/>
</dbReference>
<dbReference type="InParanoid" id="A0A1Y2F185"/>
<feature type="compositionally biased region" description="Low complexity" evidence="1">
    <location>
        <begin position="71"/>
        <end position="94"/>
    </location>
</feature>
<reference evidence="2 3" key="1">
    <citation type="submission" date="2016-07" db="EMBL/GenBank/DDBJ databases">
        <title>Pervasive Adenine N6-methylation of Active Genes in Fungi.</title>
        <authorList>
            <consortium name="DOE Joint Genome Institute"/>
            <person name="Mondo S.J."/>
            <person name="Dannebaum R.O."/>
            <person name="Kuo R.C."/>
            <person name="Labutti K."/>
            <person name="Haridas S."/>
            <person name="Kuo A."/>
            <person name="Salamov A."/>
            <person name="Ahrendt S.R."/>
            <person name="Lipzen A."/>
            <person name="Sullivan W."/>
            <person name="Andreopoulos W.B."/>
            <person name="Clum A."/>
            <person name="Lindquist E."/>
            <person name="Daum C."/>
            <person name="Ramamoorthy G.K."/>
            <person name="Gryganskyi A."/>
            <person name="Culley D."/>
            <person name="Magnuson J.K."/>
            <person name="James T.Y."/>
            <person name="O'Malley M.A."/>
            <person name="Stajich J.E."/>
            <person name="Spatafora J.W."/>
            <person name="Visel A."/>
            <person name="Grigoriev I.V."/>
        </authorList>
    </citation>
    <scope>NUCLEOTIDE SEQUENCE [LARGE SCALE GENOMIC DNA]</scope>
    <source>
        <strain evidence="2 3">62-1032</strain>
    </source>
</reference>
<dbReference type="AlphaFoldDB" id="A0A1Y2F185"/>
<name>A0A1Y2F185_9BASI</name>
<feature type="region of interest" description="Disordered" evidence="1">
    <location>
        <begin position="62"/>
        <end position="101"/>
    </location>
</feature>
<accession>A0A1Y2F185</accession>
<organism evidence="2 3">
    <name type="scientific">Leucosporidium creatinivorum</name>
    <dbReference type="NCBI Taxonomy" id="106004"/>
    <lineage>
        <taxon>Eukaryota</taxon>
        <taxon>Fungi</taxon>
        <taxon>Dikarya</taxon>
        <taxon>Basidiomycota</taxon>
        <taxon>Pucciniomycotina</taxon>
        <taxon>Microbotryomycetes</taxon>
        <taxon>Leucosporidiales</taxon>
        <taxon>Leucosporidium</taxon>
    </lineage>
</organism>
<evidence type="ECO:0000313" key="3">
    <source>
        <dbReference type="Proteomes" id="UP000193467"/>
    </source>
</evidence>
<evidence type="ECO:0000313" key="2">
    <source>
        <dbReference type="EMBL" id="ORY77661.1"/>
    </source>
</evidence>
<proteinExistence type="predicted"/>
<gene>
    <name evidence="2" type="ORF">BCR35DRAFT_114732</name>
</gene>
<dbReference type="STRING" id="106004.A0A1Y2F185"/>
<feature type="compositionally biased region" description="Polar residues" evidence="1">
    <location>
        <begin position="154"/>
        <end position="165"/>
    </location>
</feature>
<feature type="compositionally biased region" description="Low complexity" evidence="1">
    <location>
        <begin position="130"/>
        <end position="146"/>
    </location>
</feature>
<protein>
    <submittedName>
        <fullName evidence="2">Uncharacterized protein</fullName>
    </submittedName>
</protein>
<sequence>MGAGPAAEEVQRQWARLKGEGAQLLQMLRERGMMTPTRPNLGQWFLRALRIEVIIVLPNTTNTLLPPPLLQPRRSTSSRSLPTPTTRSPAPALSLEISSSGPAGTLATSRLPFGGWCARRRGCFERLRASRPSTATRSPSPTTRLPTPSPLAPQWTSRSTSQRGQTRPHLQVVADLATLLNTPTTPPTTLFLTITRLLYTIASTHSTTPSSNPLYRLFTFLLLERKPGGTLFSGPQEGTRQGAMLIWPIQFAVAYTGQEMSRRVPHEETQAWLKEQLATMAGFFGWDSYNLLVDVSNAWGPLSRAAAGNIKPNIVWLDSNHTRLRLFSRGKTYEIELDRFRKFNATILTRATTLLDNLLHGVQLPQLDFSSLLDDDLRSDLVHDSPLFQLQQQYGTFLWDNATSIDPTAPLSPLSRHLFPLNPFKQATTNRGAISAFIEQAQQLEQLLFASVFTSGGLPPRMETLLTILVESSEAGGRGLRFIDGLALLVSEYDKAESTRAAGGRSSARVLSRQITELLVINLVFIRPFVL</sequence>